<evidence type="ECO:0000256" key="1">
    <source>
        <dbReference type="SAM" id="SignalP"/>
    </source>
</evidence>
<evidence type="ECO:0000313" key="2">
    <source>
        <dbReference type="EMBL" id="KAG8199235.1"/>
    </source>
</evidence>
<dbReference type="Proteomes" id="UP000827092">
    <property type="component" value="Unassembled WGS sequence"/>
</dbReference>
<gene>
    <name evidence="2" type="ORF">JTE90_003662</name>
</gene>
<keyword evidence="3" id="KW-1185">Reference proteome</keyword>
<name>A0AAV6VT25_9ARAC</name>
<sequence>MNNPDTMMYKAVIFAVCASFLFVSGDAGDCRHPAPVEKFAASAYTALIVTNDPDFIDHFSMPGGEAGMHIYNVIKKVFDEAHLCNADEIAFLAGRSVARAGNLTLPRIFKNGLYTVGEALLKNKVLDCANAIPLALEYFGYTKKESEGLDKRQLDSLLLGLLKGYGNLLAAHQLDLGPVTTAAVQFFAAITEDGEKPKCQYDEDE</sequence>
<dbReference type="EMBL" id="JAFNEN010000029">
    <property type="protein sequence ID" value="KAG8199235.1"/>
    <property type="molecule type" value="Genomic_DNA"/>
</dbReference>
<reference evidence="2 3" key="1">
    <citation type="journal article" date="2022" name="Nat. Ecol. Evol.">
        <title>A masculinizing supergene underlies an exaggerated male reproductive morph in a spider.</title>
        <authorList>
            <person name="Hendrickx F."/>
            <person name="De Corte Z."/>
            <person name="Sonet G."/>
            <person name="Van Belleghem S.M."/>
            <person name="Kostlbacher S."/>
            <person name="Vangestel C."/>
        </authorList>
    </citation>
    <scope>NUCLEOTIDE SEQUENCE [LARGE SCALE GENOMIC DNA]</scope>
    <source>
        <strain evidence="2">W744_W776</strain>
    </source>
</reference>
<keyword evidence="1" id="KW-0732">Signal</keyword>
<organism evidence="2 3">
    <name type="scientific">Oedothorax gibbosus</name>
    <dbReference type="NCBI Taxonomy" id="931172"/>
    <lineage>
        <taxon>Eukaryota</taxon>
        <taxon>Metazoa</taxon>
        <taxon>Ecdysozoa</taxon>
        <taxon>Arthropoda</taxon>
        <taxon>Chelicerata</taxon>
        <taxon>Arachnida</taxon>
        <taxon>Araneae</taxon>
        <taxon>Araneomorphae</taxon>
        <taxon>Entelegynae</taxon>
        <taxon>Araneoidea</taxon>
        <taxon>Linyphiidae</taxon>
        <taxon>Erigoninae</taxon>
        <taxon>Oedothorax</taxon>
    </lineage>
</organism>
<feature type="signal peptide" evidence="1">
    <location>
        <begin position="1"/>
        <end position="27"/>
    </location>
</feature>
<accession>A0AAV6VT25</accession>
<dbReference type="AlphaFoldDB" id="A0AAV6VT25"/>
<feature type="chain" id="PRO_5043888155" evidence="1">
    <location>
        <begin position="28"/>
        <end position="205"/>
    </location>
</feature>
<comment type="caution">
    <text evidence="2">The sequence shown here is derived from an EMBL/GenBank/DDBJ whole genome shotgun (WGS) entry which is preliminary data.</text>
</comment>
<proteinExistence type="predicted"/>
<evidence type="ECO:0000313" key="3">
    <source>
        <dbReference type="Proteomes" id="UP000827092"/>
    </source>
</evidence>
<protein>
    <submittedName>
        <fullName evidence="2">Uncharacterized protein</fullName>
    </submittedName>
</protein>